<evidence type="ECO:0000313" key="6">
    <source>
        <dbReference type="Proteomes" id="UP000829504"/>
    </source>
</evidence>
<dbReference type="PANTHER" id="PTHR30486">
    <property type="entry name" value="TWITCHING MOTILITY PROTEIN PILT"/>
    <property type="match status" value="1"/>
</dbReference>
<dbReference type="Gene3D" id="3.30.450.90">
    <property type="match status" value="1"/>
</dbReference>
<dbReference type="InterPro" id="IPR001482">
    <property type="entry name" value="T2SS/T4SS_dom"/>
</dbReference>
<dbReference type="EMBL" id="JUFZ01000042">
    <property type="protein sequence ID" value="KIC08671.1"/>
    <property type="molecule type" value="Genomic_DNA"/>
</dbReference>
<dbReference type="InterPro" id="IPR027417">
    <property type="entry name" value="P-loop_NTPase"/>
</dbReference>
<dbReference type="GO" id="GO:0005524">
    <property type="term" value="F:ATP binding"/>
    <property type="evidence" value="ECO:0007669"/>
    <property type="project" value="InterPro"/>
</dbReference>
<accession>A0A0C1GTH1</accession>
<dbReference type="PATRIC" id="fig|1056807.3.peg.1070"/>
<dbReference type="GO" id="GO:0016887">
    <property type="term" value="F:ATP hydrolysis activity"/>
    <property type="evidence" value="ECO:0007669"/>
    <property type="project" value="InterPro"/>
</dbReference>
<dbReference type="EMBL" id="CP094242">
    <property type="protein sequence ID" value="UNV87400.1"/>
    <property type="molecule type" value="Genomic_DNA"/>
</dbReference>
<dbReference type="InterPro" id="IPR006321">
    <property type="entry name" value="PilT/PilU"/>
</dbReference>
<dbReference type="Proteomes" id="UP000031390">
    <property type="component" value="Unassembled WGS sequence"/>
</dbReference>
<evidence type="ECO:0000256" key="1">
    <source>
        <dbReference type="ARBA" id="ARBA00006611"/>
    </source>
</evidence>
<feature type="domain" description="Bacterial type II secretion system protein E" evidence="2">
    <location>
        <begin position="37"/>
        <end position="313"/>
    </location>
</feature>
<reference evidence="4 6" key="2">
    <citation type="submission" date="2022-03" db="EMBL/GenBank/DDBJ databases">
        <title>Genome sequencing of Morococcus cerebrosus.</title>
        <authorList>
            <person name="Baek M.-G."/>
            <person name="Yi H."/>
        </authorList>
    </citation>
    <scope>NUCLEOTIDE SEQUENCE [LARGE SCALE GENOMIC DNA]</scope>
    <source>
        <strain evidence="4 6">CIP 81.93</strain>
    </source>
</reference>
<dbReference type="PANTHER" id="PTHR30486:SF12">
    <property type="entry name" value="TYPE IV PILUS ATPASE PILU"/>
    <property type="match status" value="1"/>
</dbReference>
<organism evidence="3 5">
    <name type="scientific">Morococcus cerebrosus</name>
    <dbReference type="NCBI Taxonomy" id="1056807"/>
    <lineage>
        <taxon>Bacteria</taxon>
        <taxon>Pseudomonadati</taxon>
        <taxon>Pseudomonadota</taxon>
        <taxon>Betaproteobacteria</taxon>
        <taxon>Neisseriales</taxon>
        <taxon>Neisseriaceae</taxon>
        <taxon>Morococcus</taxon>
    </lineage>
</organism>
<dbReference type="Pfam" id="PF00437">
    <property type="entry name" value="T2SSE"/>
    <property type="match status" value="1"/>
</dbReference>
<gene>
    <name evidence="3" type="ORF">MCC93_11070</name>
    <name evidence="4" type="ORF">MON37_00060</name>
</gene>
<dbReference type="AlphaFoldDB" id="A0A0C1GTH1"/>
<dbReference type="Gene3D" id="3.40.50.300">
    <property type="entry name" value="P-loop containing nucleotide triphosphate hydrolases"/>
    <property type="match status" value="1"/>
</dbReference>
<dbReference type="RefSeq" id="WP_039406982.1">
    <property type="nucleotide sequence ID" value="NZ_CP094242.1"/>
</dbReference>
<dbReference type="CDD" id="cd01131">
    <property type="entry name" value="PilT"/>
    <property type="match status" value="1"/>
</dbReference>
<proteinExistence type="inferred from homology"/>
<name>A0A0C1GTH1_9NEIS</name>
<keyword evidence="6" id="KW-1185">Reference proteome</keyword>
<reference evidence="3 5" key="1">
    <citation type="submission" date="2014-12" db="EMBL/GenBank/DDBJ databases">
        <title>Genome sequence of Morococcus cerebrosus.</title>
        <authorList>
            <person name="Shin S.-K."/>
            <person name="Yi H."/>
        </authorList>
    </citation>
    <scope>NUCLEOTIDE SEQUENCE [LARGE SCALE GENOMIC DNA]</scope>
    <source>
        <strain evidence="3 5">CIP 81.93</strain>
    </source>
</reference>
<evidence type="ECO:0000259" key="2">
    <source>
        <dbReference type="Pfam" id="PF00437"/>
    </source>
</evidence>
<dbReference type="SUPFAM" id="SSF52540">
    <property type="entry name" value="P-loop containing nucleoside triphosphate hydrolases"/>
    <property type="match status" value="1"/>
</dbReference>
<evidence type="ECO:0000313" key="3">
    <source>
        <dbReference type="EMBL" id="KIC08671.1"/>
    </source>
</evidence>
<dbReference type="NCBIfam" id="TIGR01420">
    <property type="entry name" value="pilT_fam"/>
    <property type="match status" value="1"/>
</dbReference>
<dbReference type="InterPro" id="IPR050921">
    <property type="entry name" value="T4SS_GSP_E_ATPase"/>
</dbReference>
<evidence type="ECO:0000313" key="5">
    <source>
        <dbReference type="Proteomes" id="UP000031390"/>
    </source>
</evidence>
<sequence>MSETTPLHDLLSEMVQAYSQKNQPPHIPTPAEIGTHLHPLLDRMCVEAEKRGASDIFISAGFPPAVKVSGTLTPVPHKALTGEDTAAIVESTMNPEQLETFNREWELNYSVQSRSDTRYRVNAYHEQGRVGMVLRRINQEIPEMESLGLPAKLKDLSLSPRGLLILAGPTGSGKSTTMASMLDYRNHKMPGHIVTIEDPIEFIYKPRRSIFTQREVGIDTNDWKIAVQSAMRQAPDVVCIGEVRSEASMEYALQLAQTGHLCVFTIHANTAAQTIERIINFYQEDRRKQVLMDLALNLTGIIGQRLAIKKNRSQRTAVVDLLLNTPAMQDLIFKGELMEIRELMMRSGTDGMQTFDQHLFELYIQGQIEYDEALRQAVSTNDLRLRIQMHEEGNDPDRLYDRISDLNLIS</sequence>
<dbReference type="Proteomes" id="UP000829504">
    <property type="component" value="Chromosome"/>
</dbReference>
<comment type="similarity">
    <text evidence="1">Belongs to the GSP E family.</text>
</comment>
<evidence type="ECO:0000313" key="4">
    <source>
        <dbReference type="EMBL" id="UNV87400.1"/>
    </source>
</evidence>
<protein>
    <submittedName>
        <fullName evidence="4">PilT/PilU family type 4a pilus ATPase</fullName>
    </submittedName>
    <submittedName>
        <fullName evidence="3">Twitching motility protein PilT</fullName>
    </submittedName>
</protein>